<accession>A0A9Q0AQ96</accession>
<keyword evidence="2" id="KW-1185">Reference proteome</keyword>
<organism evidence="1 2">
    <name type="scientific">Neoarthrinium moseri</name>
    <dbReference type="NCBI Taxonomy" id="1658444"/>
    <lineage>
        <taxon>Eukaryota</taxon>
        <taxon>Fungi</taxon>
        <taxon>Dikarya</taxon>
        <taxon>Ascomycota</taxon>
        <taxon>Pezizomycotina</taxon>
        <taxon>Sordariomycetes</taxon>
        <taxon>Xylariomycetidae</taxon>
        <taxon>Amphisphaeriales</taxon>
        <taxon>Apiosporaceae</taxon>
        <taxon>Neoarthrinium</taxon>
    </lineage>
</organism>
<sequence length="90" mass="10613">MAVAATHGGATVKIEDDETILEYIRLDEMERELAEISRDTEEGRKRWERKKKHIKAQSDLVLRKYDELIAKEKEMMKADEGNRKRKHQST</sequence>
<protein>
    <submittedName>
        <fullName evidence="1">Uncharacterized protein</fullName>
    </submittedName>
</protein>
<comment type="caution">
    <text evidence="1">The sequence shown here is derived from an EMBL/GenBank/DDBJ whole genome shotgun (WGS) entry which is preliminary data.</text>
</comment>
<reference evidence="1" key="1">
    <citation type="submission" date="2021-03" db="EMBL/GenBank/DDBJ databases">
        <title>Revisited historic fungal species revealed as producer of novel bioactive compounds through whole genome sequencing and comparative genomics.</title>
        <authorList>
            <person name="Vignolle G.A."/>
            <person name="Hochenegger N."/>
            <person name="Mach R.L."/>
            <person name="Mach-Aigner A.R."/>
            <person name="Javad Rahimi M."/>
            <person name="Salim K.A."/>
            <person name="Chan C.M."/>
            <person name="Lim L.B.L."/>
            <person name="Cai F."/>
            <person name="Druzhinina I.S."/>
            <person name="U'Ren J.M."/>
            <person name="Derntl C."/>
        </authorList>
    </citation>
    <scope>NUCLEOTIDE SEQUENCE</scope>
    <source>
        <strain evidence="1">TUCIM 5799</strain>
    </source>
</reference>
<dbReference type="EMBL" id="JAFIMR010000011">
    <property type="protein sequence ID" value="KAI1872691.1"/>
    <property type="molecule type" value="Genomic_DNA"/>
</dbReference>
<gene>
    <name evidence="1" type="ORF">JX265_005571</name>
</gene>
<dbReference type="Proteomes" id="UP000829685">
    <property type="component" value="Unassembled WGS sequence"/>
</dbReference>
<evidence type="ECO:0000313" key="2">
    <source>
        <dbReference type="Proteomes" id="UP000829685"/>
    </source>
</evidence>
<name>A0A9Q0AQ96_9PEZI</name>
<evidence type="ECO:0000313" key="1">
    <source>
        <dbReference type="EMBL" id="KAI1872691.1"/>
    </source>
</evidence>
<dbReference type="AlphaFoldDB" id="A0A9Q0AQ96"/>
<proteinExistence type="predicted"/>